<protein>
    <submittedName>
        <fullName evidence="5">Corrinoid protein</fullName>
    </submittedName>
</protein>
<keyword evidence="1" id="KW-0479">Metal-binding</keyword>
<dbReference type="SMART" id="SM01018">
    <property type="entry name" value="B12-binding_2"/>
    <property type="match status" value="1"/>
</dbReference>
<proteinExistence type="predicted"/>
<dbReference type="PROSITE" id="PS51337">
    <property type="entry name" value="B12_BINDING_NTER"/>
    <property type="match status" value="1"/>
</dbReference>
<evidence type="ECO:0000256" key="2">
    <source>
        <dbReference type="ARBA" id="ARBA00023285"/>
    </source>
</evidence>
<dbReference type="Pfam" id="PF02607">
    <property type="entry name" value="B12-binding_2"/>
    <property type="match status" value="1"/>
</dbReference>
<dbReference type="Gene3D" id="1.10.1240.10">
    <property type="entry name" value="Methionine synthase domain"/>
    <property type="match status" value="1"/>
</dbReference>
<evidence type="ECO:0000259" key="3">
    <source>
        <dbReference type="PROSITE" id="PS51332"/>
    </source>
</evidence>
<feature type="domain" description="B12-binding" evidence="3">
    <location>
        <begin position="88"/>
        <end position="212"/>
    </location>
</feature>
<keyword evidence="2" id="KW-0170">Cobalt</keyword>
<dbReference type="PANTHER" id="PTHR45833">
    <property type="entry name" value="METHIONINE SYNTHASE"/>
    <property type="match status" value="1"/>
</dbReference>
<dbReference type="InterPro" id="IPR003759">
    <property type="entry name" value="Cbl-bd_cap"/>
</dbReference>
<evidence type="ECO:0000313" key="5">
    <source>
        <dbReference type="EMBL" id="MCZ8371664.1"/>
    </source>
</evidence>
<dbReference type="SUPFAM" id="SSF47644">
    <property type="entry name" value="Methionine synthase domain"/>
    <property type="match status" value="1"/>
</dbReference>
<accession>A0ABT4PF27</accession>
<dbReference type="Pfam" id="PF02310">
    <property type="entry name" value="B12-binding"/>
    <property type="match status" value="1"/>
</dbReference>
<evidence type="ECO:0000259" key="4">
    <source>
        <dbReference type="PROSITE" id="PS51337"/>
    </source>
</evidence>
<dbReference type="PROSITE" id="PS51332">
    <property type="entry name" value="B12_BINDING"/>
    <property type="match status" value="1"/>
</dbReference>
<comment type="caution">
    <text evidence="5">The sequence shown here is derived from an EMBL/GenBank/DDBJ whole genome shotgun (WGS) entry which is preliminary data.</text>
</comment>
<dbReference type="InterPro" id="IPR036594">
    <property type="entry name" value="Meth_synthase_dom"/>
</dbReference>
<dbReference type="InterPro" id="IPR036724">
    <property type="entry name" value="Cobalamin-bd_sf"/>
</dbReference>
<gene>
    <name evidence="5" type="ORF">O6P32_02960</name>
</gene>
<dbReference type="PANTHER" id="PTHR45833:SF1">
    <property type="entry name" value="METHIONINE SYNTHASE"/>
    <property type="match status" value="1"/>
</dbReference>
<organism evidence="5 6">
    <name type="scientific">Phocaeicola acetigenes</name>
    <dbReference type="NCBI Taxonomy" id="3016083"/>
    <lineage>
        <taxon>Bacteria</taxon>
        <taxon>Pseudomonadati</taxon>
        <taxon>Bacteroidota</taxon>
        <taxon>Bacteroidia</taxon>
        <taxon>Bacteroidales</taxon>
        <taxon>Bacteroidaceae</taxon>
        <taxon>Phocaeicola</taxon>
    </lineage>
</organism>
<dbReference type="EMBL" id="JAPZVM010000002">
    <property type="protein sequence ID" value="MCZ8371664.1"/>
    <property type="molecule type" value="Genomic_DNA"/>
</dbReference>
<keyword evidence="6" id="KW-1185">Reference proteome</keyword>
<name>A0ABT4PF27_9BACT</name>
<feature type="domain" description="B12-binding N-terminal" evidence="4">
    <location>
        <begin position="1"/>
        <end position="88"/>
    </location>
</feature>
<reference evidence="5" key="1">
    <citation type="submission" date="2022-12" db="EMBL/GenBank/DDBJ databases">
        <title>Phocaeicola acetigenes sp. nov., isolated feces from a healthy human.</title>
        <authorList>
            <person name="Do H."/>
            <person name="Ha Y.B."/>
            <person name="Kim J.-S."/>
            <person name="Suh M.K."/>
            <person name="Kim H.S."/>
            <person name="Lee J.-S."/>
        </authorList>
    </citation>
    <scope>NUCLEOTIDE SEQUENCE</scope>
    <source>
        <strain evidence="5">KGMB11183</strain>
    </source>
</reference>
<sequence>MADLDRLYESILNGKLEPAVEVTHQIIDEKLNIQEIINGYMIKAMEEIGDRFQHQKAFVPELLMAARAMKGSLELLKPCMTGNNTVTVGKIVIGTVFGDLHDIGKNLVASMFEGCGFEVVNLGVNVPPSKFVEVVKTEKPDILCLSALLTTTMNNMKDVIVALEQAGLRDQVKVMVGGAPVNQMFADQIGADAYTSNANAAVLKAKELLSVA</sequence>
<dbReference type="Proteomes" id="UP001141933">
    <property type="component" value="Unassembled WGS sequence"/>
</dbReference>
<dbReference type="SUPFAM" id="SSF52242">
    <property type="entry name" value="Cobalamin (vitamin B12)-binding domain"/>
    <property type="match status" value="1"/>
</dbReference>
<dbReference type="Gene3D" id="3.40.50.280">
    <property type="entry name" value="Cobalamin-binding domain"/>
    <property type="match status" value="1"/>
</dbReference>
<dbReference type="InterPro" id="IPR050554">
    <property type="entry name" value="Met_Synthase/Corrinoid"/>
</dbReference>
<dbReference type="InterPro" id="IPR006158">
    <property type="entry name" value="Cobalamin-bd"/>
</dbReference>
<evidence type="ECO:0000256" key="1">
    <source>
        <dbReference type="ARBA" id="ARBA00022723"/>
    </source>
</evidence>
<evidence type="ECO:0000313" key="6">
    <source>
        <dbReference type="Proteomes" id="UP001141933"/>
    </source>
</evidence>
<dbReference type="CDD" id="cd02070">
    <property type="entry name" value="corrinoid_protein_B12-BD"/>
    <property type="match status" value="1"/>
</dbReference>